<feature type="binding site" evidence="15">
    <location>
        <position position="477"/>
    </location>
    <ligand>
        <name>Zn(2+)</name>
        <dbReference type="ChEBI" id="CHEBI:29105"/>
        <note>catalytic</note>
    </ligand>
</feature>
<dbReference type="GO" id="GO:0030163">
    <property type="term" value="P:protein catabolic process"/>
    <property type="evidence" value="ECO:0007669"/>
    <property type="project" value="UniProtKB-UniRule"/>
</dbReference>
<dbReference type="AlphaFoldDB" id="A0AAT9LF22"/>
<comment type="subcellular location">
    <subcellularLocation>
        <location evidence="15">Cell membrane</location>
        <topology evidence="15">Multi-pass membrane protein</topology>
        <orientation evidence="15">Cytoplasmic side</orientation>
    </subcellularLocation>
    <subcellularLocation>
        <location evidence="1">Membrane</location>
    </subcellularLocation>
</comment>
<dbReference type="Gene3D" id="3.40.50.300">
    <property type="entry name" value="P-loop containing nucleotide triphosphate hydrolases"/>
    <property type="match status" value="1"/>
</dbReference>
<dbReference type="SMART" id="SM00382">
    <property type="entry name" value="AAA"/>
    <property type="match status" value="1"/>
</dbReference>
<comment type="similarity">
    <text evidence="14 15">In the central section; belongs to the AAA ATPase family.</text>
</comment>
<dbReference type="FunFam" id="1.10.8.60:FF:000001">
    <property type="entry name" value="ATP-dependent zinc metalloprotease FtsH"/>
    <property type="match status" value="1"/>
</dbReference>
<keyword evidence="10 15" id="KW-0067">ATP-binding</keyword>
<dbReference type="NCBIfam" id="TIGR01241">
    <property type="entry name" value="FtsH_fam"/>
    <property type="match status" value="1"/>
</dbReference>
<dbReference type="KEGG" id="fcz:IMF26_06610"/>
<evidence type="ECO:0000256" key="13">
    <source>
        <dbReference type="ARBA" id="ARBA00023136"/>
    </source>
</evidence>
<evidence type="ECO:0000256" key="10">
    <source>
        <dbReference type="ARBA" id="ARBA00022840"/>
    </source>
</evidence>
<keyword evidence="7 15" id="KW-0547">Nucleotide-binding</keyword>
<reference evidence="19" key="1">
    <citation type="submission" date="2020-10" db="EMBL/GenBank/DDBJ databases">
        <authorList>
            <person name="Kadnikov V."/>
            <person name="Beletsky A.V."/>
            <person name="Mardanov A.V."/>
            <person name="Karnachuk O.V."/>
            <person name="Ravin N.V."/>
        </authorList>
    </citation>
    <scope>NUCLEOTIDE SEQUENCE</scope>
    <source>
        <strain evidence="19">Bu02</strain>
    </source>
</reference>
<evidence type="ECO:0000256" key="12">
    <source>
        <dbReference type="ARBA" id="ARBA00023049"/>
    </source>
</evidence>
<dbReference type="GO" id="GO:0008270">
    <property type="term" value="F:zinc ion binding"/>
    <property type="evidence" value="ECO:0007669"/>
    <property type="project" value="UniProtKB-UniRule"/>
</dbReference>
<evidence type="ECO:0000256" key="14">
    <source>
        <dbReference type="ARBA" id="ARBA00061570"/>
    </source>
</evidence>
<dbReference type="Pfam" id="PF01434">
    <property type="entry name" value="Peptidase_M41"/>
    <property type="match status" value="1"/>
</dbReference>
<dbReference type="FunFam" id="3.40.50.300:FF:000001">
    <property type="entry name" value="ATP-dependent zinc metalloprotease FtsH"/>
    <property type="match status" value="1"/>
</dbReference>
<protein>
    <recommendedName>
        <fullName evidence="15">ATP-dependent zinc metalloprotease FtsH</fullName>
        <ecNumber evidence="15">3.4.24.-</ecNumber>
    </recommendedName>
</protein>
<feature type="domain" description="AAA+ ATPase" evidence="18">
    <location>
        <begin position="171"/>
        <end position="310"/>
    </location>
</feature>
<dbReference type="InterPro" id="IPR027417">
    <property type="entry name" value="P-loop_NTPase"/>
</dbReference>
<dbReference type="InterPro" id="IPR003593">
    <property type="entry name" value="AAA+_ATPase"/>
</dbReference>
<keyword evidence="4 15" id="KW-0645">Protease</keyword>
<comment type="similarity">
    <text evidence="2 15">In the C-terminal section; belongs to the peptidase M41 family.</text>
</comment>
<dbReference type="CDD" id="cd19501">
    <property type="entry name" value="RecA-like_FtsH"/>
    <property type="match status" value="1"/>
</dbReference>
<dbReference type="GO" id="GO:0004176">
    <property type="term" value="F:ATP-dependent peptidase activity"/>
    <property type="evidence" value="ECO:0007669"/>
    <property type="project" value="InterPro"/>
</dbReference>
<dbReference type="Pfam" id="PF00004">
    <property type="entry name" value="AAA"/>
    <property type="match status" value="1"/>
</dbReference>
<dbReference type="FunFam" id="1.20.58.760:FF:000001">
    <property type="entry name" value="ATP-dependent zinc metalloprotease FtsH"/>
    <property type="match status" value="1"/>
</dbReference>
<dbReference type="GO" id="GO:0005524">
    <property type="term" value="F:ATP binding"/>
    <property type="evidence" value="ECO:0007669"/>
    <property type="project" value="UniProtKB-UniRule"/>
</dbReference>
<comment type="function">
    <text evidence="15">Acts as a processive, ATP-dependent zinc metallopeptidase for both cytoplasmic and membrane proteins. Plays a role in the quality control of integral membrane proteins.</text>
</comment>
<dbReference type="InterPro" id="IPR003960">
    <property type="entry name" value="ATPase_AAA_CS"/>
</dbReference>
<dbReference type="SUPFAM" id="SSF52540">
    <property type="entry name" value="P-loop containing nucleoside triphosphate hydrolases"/>
    <property type="match status" value="1"/>
</dbReference>
<comment type="similarity">
    <text evidence="16">Belongs to the AAA ATPase family.</text>
</comment>
<dbReference type="PANTHER" id="PTHR23076">
    <property type="entry name" value="METALLOPROTEASE M41 FTSH"/>
    <property type="match status" value="1"/>
</dbReference>
<comment type="cofactor">
    <cofactor evidence="15">
        <name>Zn(2+)</name>
        <dbReference type="ChEBI" id="CHEBI:29105"/>
    </cofactor>
    <text evidence="15">Binds 1 zinc ion per subunit.</text>
</comment>
<dbReference type="PANTHER" id="PTHR23076:SF97">
    <property type="entry name" value="ATP-DEPENDENT ZINC METALLOPROTEASE YME1L1"/>
    <property type="match status" value="1"/>
</dbReference>
<evidence type="ECO:0000313" key="19">
    <source>
        <dbReference type="EMBL" id="QUL99616.1"/>
    </source>
</evidence>
<keyword evidence="6 15" id="KW-0479">Metal-binding</keyword>
<reference evidence="19" key="2">
    <citation type="journal article" date="2023" name="Biology">
        <title>Prokaryotic Life Associated with Coal-Fire Gas Vents Revealed by Metagenomics.</title>
        <authorList>
            <person name="Kadnikov V.V."/>
            <person name="Mardanov A.V."/>
            <person name="Beletsky A.V."/>
            <person name="Karnachuk O.V."/>
            <person name="Ravin N.V."/>
        </authorList>
    </citation>
    <scope>NUCLEOTIDE SEQUENCE</scope>
    <source>
        <strain evidence="19">Bu02</strain>
    </source>
</reference>
<dbReference type="InterPro" id="IPR041569">
    <property type="entry name" value="AAA_lid_3"/>
</dbReference>
<keyword evidence="11 15" id="KW-1133">Transmembrane helix</keyword>
<sequence>MFVAISLADLFTPKDQYMEVDYNRFLSYIAGNKISSVTITDGKSVTGTLKDGTKFRTVIPVDPNLYERLVESGAAVQFRLPPEPSWWMSLLTNMLPALLMVALFFYMLQQSQGGGKQVMQFGRSRARLQSDSQEKVTFQDVAGCEEAKEELQEIVDFLKHPKKYVEMGARIPKGVLLFGPPGTGKTYIARAVAGEAGVPFLSISGSDFVEMFVGVGAARVRDLFEQAKKRAPAIVFIDEIDAVGRMRGAGMGGGHDEREQTLNQLLVEMDGFNTNQGIIVMAATNRPDILDPALLRPGRFDRQVVLDKPDLKARLEILKVHSRGKPLGKDVDLEVLAKGTPGFTPADLENVINEAALLTARRKKRRIGMEELEEAIQRVVAGPKKKSRIISEKEKRVVAFHEAAHALVARVLPNTDPVHEVTIIPRGSALGYTLQLPIEDRYLITKSEILDRVTSALAGRAAEEMIFGEISSGAANDLEVATHLVRKMIMEFGMSEKLGPLTFGRKEGQVFLGRDLARERDFSEEIAAAIDQEERSIINACYERAKAILDEKRDVLTLVAETLLERETLKGEELDSLLNGKRLPAEPGTTEAKPKDTGTPEEADSKSAKGIVPEAKRVAPVPESS</sequence>
<dbReference type="InterPro" id="IPR003959">
    <property type="entry name" value="ATPase_AAA_core"/>
</dbReference>
<dbReference type="EC" id="3.4.24.-" evidence="15"/>
<dbReference type="InterPro" id="IPR011546">
    <property type="entry name" value="Pept_M41_FtsH_extracell"/>
</dbReference>
<dbReference type="InterPro" id="IPR005936">
    <property type="entry name" value="FtsH"/>
</dbReference>
<evidence type="ECO:0000256" key="16">
    <source>
        <dbReference type="RuleBase" id="RU003651"/>
    </source>
</evidence>
<dbReference type="Gene3D" id="1.10.8.60">
    <property type="match status" value="1"/>
</dbReference>
<evidence type="ECO:0000256" key="3">
    <source>
        <dbReference type="ARBA" id="ARBA00022475"/>
    </source>
</evidence>
<dbReference type="HAMAP" id="MF_01458">
    <property type="entry name" value="FtsH"/>
    <property type="match status" value="1"/>
</dbReference>
<keyword evidence="13 15" id="KW-0472">Membrane</keyword>
<dbReference type="Gene3D" id="1.20.58.760">
    <property type="entry name" value="Peptidase M41"/>
    <property type="match status" value="1"/>
</dbReference>
<accession>A0AAT9LF22</accession>
<keyword evidence="5 15" id="KW-0812">Transmembrane</keyword>
<evidence type="ECO:0000259" key="18">
    <source>
        <dbReference type="SMART" id="SM00382"/>
    </source>
</evidence>
<evidence type="ECO:0000256" key="5">
    <source>
        <dbReference type="ARBA" id="ARBA00022692"/>
    </source>
</evidence>
<dbReference type="GO" id="GO:0016887">
    <property type="term" value="F:ATP hydrolysis activity"/>
    <property type="evidence" value="ECO:0007669"/>
    <property type="project" value="UniProtKB-UniRule"/>
</dbReference>
<dbReference type="GO" id="GO:0004222">
    <property type="term" value="F:metalloendopeptidase activity"/>
    <property type="evidence" value="ECO:0007669"/>
    <property type="project" value="InterPro"/>
</dbReference>
<evidence type="ECO:0000256" key="17">
    <source>
        <dbReference type="SAM" id="MobiDB-lite"/>
    </source>
</evidence>
<keyword evidence="9 15" id="KW-0862">Zinc</keyword>
<evidence type="ECO:0000256" key="2">
    <source>
        <dbReference type="ARBA" id="ARBA00010044"/>
    </source>
</evidence>
<dbReference type="Gene3D" id="3.30.720.210">
    <property type="match status" value="1"/>
</dbReference>
<dbReference type="Pfam" id="PF17862">
    <property type="entry name" value="AAA_lid_3"/>
    <property type="match status" value="1"/>
</dbReference>
<evidence type="ECO:0000256" key="7">
    <source>
        <dbReference type="ARBA" id="ARBA00022741"/>
    </source>
</evidence>
<dbReference type="EMBL" id="CP062796">
    <property type="protein sequence ID" value="QUL99616.1"/>
    <property type="molecule type" value="Genomic_DNA"/>
</dbReference>
<feature type="region of interest" description="Disordered" evidence="17">
    <location>
        <begin position="575"/>
        <end position="625"/>
    </location>
</feature>
<dbReference type="GO" id="GO:0005886">
    <property type="term" value="C:plasma membrane"/>
    <property type="evidence" value="ECO:0007669"/>
    <property type="project" value="UniProtKB-SubCell"/>
</dbReference>
<feature type="binding site" evidence="15">
    <location>
        <position position="401"/>
    </location>
    <ligand>
        <name>Zn(2+)</name>
        <dbReference type="ChEBI" id="CHEBI:29105"/>
        <note>catalytic</note>
    </ligand>
</feature>
<dbReference type="PROSITE" id="PS00674">
    <property type="entry name" value="AAA"/>
    <property type="match status" value="1"/>
</dbReference>
<feature type="binding site" evidence="15">
    <location>
        <position position="405"/>
    </location>
    <ligand>
        <name>Zn(2+)</name>
        <dbReference type="ChEBI" id="CHEBI:29105"/>
        <note>catalytic</note>
    </ligand>
</feature>
<feature type="binding site" evidence="15">
    <location>
        <begin position="179"/>
        <end position="186"/>
    </location>
    <ligand>
        <name>ATP</name>
        <dbReference type="ChEBI" id="CHEBI:30616"/>
    </ligand>
</feature>
<comment type="subunit">
    <text evidence="15">Homohexamer.</text>
</comment>
<keyword evidence="8 15" id="KW-0378">Hydrolase</keyword>
<dbReference type="SUPFAM" id="SSF140990">
    <property type="entry name" value="FtsH protease domain-like"/>
    <property type="match status" value="1"/>
</dbReference>
<gene>
    <name evidence="15 19" type="primary">ftsH</name>
    <name evidence="19" type="ORF">IMF26_06610</name>
</gene>
<evidence type="ECO:0000256" key="1">
    <source>
        <dbReference type="ARBA" id="ARBA00004370"/>
    </source>
</evidence>
<name>A0AAT9LF22_9FIRM</name>
<dbReference type="InterPro" id="IPR037219">
    <property type="entry name" value="Peptidase_M41-like"/>
</dbReference>
<evidence type="ECO:0000256" key="6">
    <source>
        <dbReference type="ARBA" id="ARBA00022723"/>
    </source>
</evidence>
<dbReference type="GO" id="GO:0006508">
    <property type="term" value="P:proteolysis"/>
    <property type="evidence" value="ECO:0007669"/>
    <property type="project" value="UniProtKB-KW"/>
</dbReference>
<feature type="active site" evidence="15">
    <location>
        <position position="402"/>
    </location>
</feature>
<feature type="compositionally biased region" description="Basic and acidic residues" evidence="17">
    <location>
        <begin position="592"/>
        <end position="607"/>
    </location>
</feature>
<evidence type="ECO:0000256" key="9">
    <source>
        <dbReference type="ARBA" id="ARBA00022833"/>
    </source>
</evidence>
<keyword evidence="3 15" id="KW-1003">Cell membrane</keyword>
<evidence type="ECO:0000256" key="15">
    <source>
        <dbReference type="HAMAP-Rule" id="MF_01458"/>
    </source>
</evidence>
<organism evidence="19">
    <name type="scientific">Candidatus Fermentithermobacillus carboniphilus</name>
    <dbReference type="NCBI Taxonomy" id="3085328"/>
    <lineage>
        <taxon>Bacteria</taxon>
        <taxon>Bacillati</taxon>
        <taxon>Bacillota</taxon>
        <taxon>Candidatus Fermentithermobacillia</taxon>
        <taxon>Candidatus Fermentithermobacillales</taxon>
        <taxon>Candidatus Fermentithermobacillaceae</taxon>
        <taxon>Candidatus Fermentithermobacillus</taxon>
    </lineage>
</organism>
<dbReference type="Pfam" id="PF06480">
    <property type="entry name" value="FtsH_ext"/>
    <property type="match status" value="1"/>
</dbReference>
<evidence type="ECO:0000256" key="11">
    <source>
        <dbReference type="ARBA" id="ARBA00022989"/>
    </source>
</evidence>
<keyword evidence="12 15" id="KW-0482">Metalloprotease</keyword>
<proteinExistence type="inferred from homology"/>
<evidence type="ECO:0000256" key="8">
    <source>
        <dbReference type="ARBA" id="ARBA00022801"/>
    </source>
</evidence>
<evidence type="ECO:0000256" key="4">
    <source>
        <dbReference type="ARBA" id="ARBA00022670"/>
    </source>
</evidence>
<dbReference type="InterPro" id="IPR000642">
    <property type="entry name" value="Peptidase_M41"/>
</dbReference>